<dbReference type="SUPFAM" id="SSF46565">
    <property type="entry name" value="Chaperone J-domain"/>
    <property type="match status" value="1"/>
</dbReference>
<dbReference type="SMART" id="SM00271">
    <property type="entry name" value="DnaJ"/>
    <property type="match status" value="1"/>
</dbReference>
<dbReference type="InterPro" id="IPR001623">
    <property type="entry name" value="DnaJ_domain"/>
</dbReference>
<dbReference type="EMBL" id="JARBDR010000246">
    <property type="protein sequence ID" value="KAJ8317157.1"/>
    <property type="molecule type" value="Genomic_DNA"/>
</dbReference>
<organism evidence="2 3">
    <name type="scientific">Tegillarca granosa</name>
    <name type="common">Malaysian cockle</name>
    <name type="synonym">Anadara granosa</name>
    <dbReference type="NCBI Taxonomy" id="220873"/>
    <lineage>
        <taxon>Eukaryota</taxon>
        <taxon>Metazoa</taxon>
        <taxon>Spiralia</taxon>
        <taxon>Lophotrochozoa</taxon>
        <taxon>Mollusca</taxon>
        <taxon>Bivalvia</taxon>
        <taxon>Autobranchia</taxon>
        <taxon>Pteriomorphia</taxon>
        <taxon>Arcoida</taxon>
        <taxon>Arcoidea</taxon>
        <taxon>Arcidae</taxon>
        <taxon>Tegillarca</taxon>
    </lineage>
</organism>
<proteinExistence type="predicted"/>
<dbReference type="Pfam" id="PF00226">
    <property type="entry name" value="DnaJ"/>
    <property type="match status" value="1"/>
</dbReference>
<dbReference type="PROSITE" id="PS50076">
    <property type="entry name" value="DNAJ_2"/>
    <property type="match status" value="1"/>
</dbReference>
<name>A0ABQ9FMI9_TEGGR</name>
<evidence type="ECO:0000313" key="3">
    <source>
        <dbReference type="Proteomes" id="UP001217089"/>
    </source>
</evidence>
<evidence type="ECO:0000259" key="1">
    <source>
        <dbReference type="PROSITE" id="PS50076"/>
    </source>
</evidence>
<dbReference type="CDD" id="cd06257">
    <property type="entry name" value="DnaJ"/>
    <property type="match status" value="1"/>
</dbReference>
<protein>
    <recommendedName>
        <fullName evidence="1">J domain-containing protein</fullName>
    </recommendedName>
</protein>
<dbReference type="InterPro" id="IPR036869">
    <property type="entry name" value="J_dom_sf"/>
</dbReference>
<dbReference type="PRINTS" id="PR00625">
    <property type="entry name" value="JDOMAIN"/>
</dbReference>
<gene>
    <name evidence="2" type="ORF">KUTeg_005061</name>
</gene>
<keyword evidence="3" id="KW-1185">Reference proteome</keyword>
<dbReference type="Proteomes" id="UP001217089">
    <property type="component" value="Unassembled WGS sequence"/>
</dbReference>
<accession>A0ABQ9FMI9</accession>
<sequence>MEMGPRRQQLNPECPQKFGVQLNRTVGFTMINSLFYLVSRNMNLSREEAYDILELPVGTDFDSIRTAYKRLALKWHPDKHDSSAESIKI</sequence>
<dbReference type="Gene3D" id="1.10.287.110">
    <property type="entry name" value="DnaJ domain"/>
    <property type="match status" value="1"/>
</dbReference>
<feature type="domain" description="J" evidence="1">
    <location>
        <begin position="48"/>
        <end position="89"/>
    </location>
</feature>
<reference evidence="2 3" key="1">
    <citation type="submission" date="2022-12" db="EMBL/GenBank/DDBJ databases">
        <title>Chromosome-level genome of Tegillarca granosa.</title>
        <authorList>
            <person name="Kim J."/>
        </authorList>
    </citation>
    <scope>NUCLEOTIDE SEQUENCE [LARGE SCALE GENOMIC DNA]</scope>
    <source>
        <strain evidence="2">Teg-2019</strain>
        <tissue evidence="2">Adductor muscle</tissue>
    </source>
</reference>
<comment type="caution">
    <text evidence="2">The sequence shown here is derived from an EMBL/GenBank/DDBJ whole genome shotgun (WGS) entry which is preliminary data.</text>
</comment>
<evidence type="ECO:0000313" key="2">
    <source>
        <dbReference type="EMBL" id="KAJ8317157.1"/>
    </source>
</evidence>